<comment type="caution">
    <text evidence="2">The sequence shown here is derived from an EMBL/GenBank/DDBJ whole genome shotgun (WGS) entry which is preliminary data.</text>
</comment>
<dbReference type="Pfam" id="PF14223">
    <property type="entry name" value="Retrotran_gag_2"/>
    <property type="match status" value="1"/>
</dbReference>
<dbReference type="AlphaFoldDB" id="A0A6L2M1G5"/>
<reference evidence="2" key="1">
    <citation type="journal article" date="2019" name="Sci. Rep.">
        <title>Draft genome of Tanacetum cinerariifolium, the natural source of mosquito coil.</title>
        <authorList>
            <person name="Yamashiro T."/>
            <person name="Shiraishi A."/>
            <person name="Satake H."/>
            <person name="Nakayama K."/>
        </authorList>
    </citation>
    <scope>NUCLEOTIDE SEQUENCE</scope>
</reference>
<organism evidence="2">
    <name type="scientific">Tanacetum cinerariifolium</name>
    <name type="common">Dalmatian daisy</name>
    <name type="synonym">Chrysanthemum cinerariifolium</name>
    <dbReference type="NCBI Taxonomy" id="118510"/>
    <lineage>
        <taxon>Eukaryota</taxon>
        <taxon>Viridiplantae</taxon>
        <taxon>Streptophyta</taxon>
        <taxon>Embryophyta</taxon>
        <taxon>Tracheophyta</taxon>
        <taxon>Spermatophyta</taxon>
        <taxon>Magnoliopsida</taxon>
        <taxon>eudicotyledons</taxon>
        <taxon>Gunneridae</taxon>
        <taxon>Pentapetalae</taxon>
        <taxon>asterids</taxon>
        <taxon>campanulids</taxon>
        <taxon>Asterales</taxon>
        <taxon>Asteraceae</taxon>
        <taxon>Asteroideae</taxon>
        <taxon>Anthemideae</taxon>
        <taxon>Anthemidinae</taxon>
        <taxon>Tanacetum</taxon>
    </lineage>
</organism>
<feature type="compositionally biased region" description="Polar residues" evidence="1">
    <location>
        <begin position="323"/>
        <end position="338"/>
    </location>
</feature>
<feature type="compositionally biased region" description="Low complexity" evidence="1">
    <location>
        <begin position="344"/>
        <end position="354"/>
    </location>
</feature>
<protein>
    <submittedName>
        <fullName evidence="2">Ribonuclease H-like domain-containing protein</fullName>
    </submittedName>
</protein>
<accession>A0A6L2M1G5</accession>
<gene>
    <name evidence="2" type="ORF">Tci_038370</name>
</gene>
<evidence type="ECO:0000256" key="1">
    <source>
        <dbReference type="SAM" id="MobiDB-lite"/>
    </source>
</evidence>
<proteinExistence type="predicted"/>
<dbReference type="EMBL" id="BKCJ010005374">
    <property type="protein sequence ID" value="GEU66392.1"/>
    <property type="molecule type" value="Genomic_DNA"/>
</dbReference>
<sequence length="403" mass="44511">MATKIKDQDLEISRLKARVKSLKDKNRRSVEPTQKDAPITRGIIEIREELGAEKSIELGNNNTEEMVNVLSSMEAANILISGVTATSVSTTAGVSAAGVPTVSGSFPTVSAIFTTASMRKLQEQIDAQAAKEMKEEFARENKRTSSIGGYSLKIIVDPVTVIEFGDSYKAPPEETGKGPASESSAKKKGRIVVITTKDMQKRRNDVKARTTLLLALPDENQLRFSMYETAKELWEAILKNFGSKTLEQTINRLQAIMSHLEFMDVEIEQDDLNQKFLTSLASEWLMYTIVWRNRDDLDTMSLDDVYSYLKVYKPKVQKKSESNSQNMAFISSSNTSSGKGEVHTASVPTTSTQVSTASTNVASASLSHDTVCAYIASQSNGSQIKYEDITQIDEDDIEEIDIK</sequence>
<feature type="region of interest" description="Disordered" evidence="1">
    <location>
        <begin position="323"/>
        <end position="354"/>
    </location>
</feature>
<evidence type="ECO:0000313" key="2">
    <source>
        <dbReference type="EMBL" id="GEU66392.1"/>
    </source>
</evidence>
<name>A0A6L2M1G5_TANCI</name>